<evidence type="ECO:0000313" key="1">
    <source>
        <dbReference type="EMBL" id="GAH92638.1"/>
    </source>
</evidence>
<reference evidence="1" key="1">
    <citation type="journal article" date="2014" name="Front. Microbiol.">
        <title>High frequency of phylogenetically diverse reductive dehalogenase-homologous genes in deep subseafloor sedimentary metagenomes.</title>
        <authorList>
            <person name="Kawai M."/>
            <person name="Futagami T."/>
            <person name="Toyoda A."/>
            <person name="Takaki Y."/>
            <person name="Nishi S."/>
            <person name="Hori S."/>
            <person name="Arai W."/>
            <person name="Tsubouchi T."/>
            <person name="Morono Y."/>
            <person name="Uchiyama I."/>
            <person name="Ito T."/>
            <person name="Fujiyama A."/>
            <person name="Inagaki F."/>
            <person name="Takami H."/>
        </authorList>
    </citation>
    <scope>NUCLEOTIDE SEQUENCE</scope>
    <source>
        <strain evidence="1">Expedition CK06-06</strain>
    </source>
</reference>
<gene>
    <name evidence="1" type="ORF">S06H3_03518</name>
</gene>
<dbReference type="EMBL" id="BARV01001153">
    <property type="protein sequence ID" value="GAH92638.1"/>
    <property type="molecule type" value="Genomic_DNA"/>
</dbReference>
<protein>
    <submittedName>
        <fullName evidence="1">Uncharacterized protein</fullName>
    </submittedName>
</protein>
<name>X1LET1_9ZZZZ</name>
<proteinExistence type="predicted"/>
<accession>X1LET1</accession>
<comment type="caution">
    <text evidence="1">The sequence shown here is derived from an EMBL/GenBank/DDBJ whole genome shotgun (WGS) entry which is preliminary data.</text>
</comment>
<dbReference type="AlphaFoldDB" id="X1LET1"/>
<sequence length="67" mass="7349">MQTGWHVVEWHVAGVTMGVPSSNGGWREVDITKPVAMTADVQYSFRAEAMGGNATWTRKIKIESVVS</sequence>
<organism evidence="1">
    <name type="scientific">marine sediment metagenome</name>
    <dbReference type="NCBI Taxonomy" id="412755"/>
    <lineage>
        <taxon>unclassified sequences</taxon>
        <taxon>metagenomes</taxon>
        <taxon>ecological metagenomes</taxon>
    </lineage>
</organism>